<dbReference type="Proteomes" id="UP000282007">
    <property type="component" value="Chromosome"/>
</dbReference>
<gene>
    <name evidence="3" type="ORF">ATH50_3299</name>
    <name evidence="2" type="ORF">DU502_17030</name>
</gene>
<protein>
    <recommendedName>
        <fullName evidence="6">Lipoprotein</fullName>
    </recommendedName>
</protein>
<dbReference type="KEGG" id="haer:DU502_17030"/>
<name>A0A3M0CU85_9EURY</name>
<dbReference type="OrthoDB" id="237998at2157"/>
<dbReference type="Gene3D" id="2.50.20.20">
    <property type="match status" value="1"/>
</dbReference>
<evidence type="ECO:0000313" key="3">
    <source>
        <dbReference type="EMBL" id="RMB12627.1"/>
    </source>
</evidence>
<evidence type="ECO:0000313" key="2">
    <source>
        <dbReference type="EMBL" id="AZH26974.1"/>
    </source>
</evidence>
<dbReference type="RefSeq" id="WP_121921848.1">
    <property type="nucleotide sequence ID" value="NZ_CP034145.1"/>
</dbReference>
<feature type="region of interest" description="Disordered" evidence="1">
    <location>
        <begin position="100"/>
        <end position="119"/>
    </location>
</feature>
<dbReference type="PROSITE" id="PS51257">
    <property type="entry name" value="PROKAR_LIPOPROTEIN"/>
    <property type="match status" value="1"/>
</dbReference>
<reference evidence="3" key="3">
    <citation type="submission" date="2018-10" db="EMBL/GenBank/DDBJ databases">
        <authorList>
            <person name="Whitman W."/>
            <person name="Huntemann M."/>
            <person name="Clum A."/>
            <person name="Pillay M."/>
            <person name="Palaniappan K."/>
            <person name="Varghese N."/>
            <person name="Mikhailova N."/>
            <person name="Stamatis D."/>
            <person name="Reddy T."/>
            <person name="Daum C."/>
            <person name="Shapiro N."/>
            <person name="Ivanova N."/>
            <person name="Kyrpides N."/>
            <person name="Woyke T."/>
        </authorList>
    </citation>
    <scope>NUCLEOTIDE SEQUENCE</scope>
    <source>
        <strain evidence="3">CGMCC 1.10124</strain>
    </source>
</reference>
<evidence type="ECO:0008006" key="6">
    <source>
        <dbReference type="Google" id="ProtNLM"/>
    </source>
</evidence>
<proteinExistence type="predicted"/>
<dbReference type="EMBL" id="CP034145">
    <property type="protein sequence ID" value="AZH26974.1"/>
    <property type="molecule type" value="Genomic_DNA"/>
</dbReference>
<dbReference type="InterPro" id="IPR055959">
    <property type="entry name" value="DUF7537"/>
</dbReference>
<dbReference type="Pfam" id="PF24381">
    <property type="entry name" value="DUF7537"/>
    <property type="match status" value="1"/>
</dbReference>
<organism evidence="3 4">
    <name type="scientific">Haloplanus aerogenes</name>
    <dbReference type="NCBI Taxonomy" id="660522"/>
    <lineage>
        <taxon>Archaea</taxon>
        <taxon>Methanobacteriati</taxon>
        <taxon>Methanobacteriota</taxon>
        <taxon>Stenosarchaea group</taxon>
        <taxon>Halobacteria</taxon>
        <taxon>Halobacteriales</taxon>
        <taxon>Haloferacaceae</taxon>
        <taxon>Haloplanus</taxon>
    </lineage>
</organism>
<dbReference type="GeneID" id="38473026"/>
<sequence length="268" mass="27451">MQSSRAITLLLVVVMLTAGCLGGGGGAVSDAMADAEAGAAGGDGAGPGADGPDLTNPETVLRDAGSFTVSWRYTGVDESGVRTEVHHDYYADLDAERSLSVTSSSRDGQSDGGSSEQFVADGTTYIRTGSADAATYGSYPGTADVVGTAIGLSQARAYGTNDDMANRGTETFDGVTVTRYELTEASSQLIQAGSAATSGSAGVAEITDFHYVVLVDENGVSRYESWSFTGRTQEGQQVSGEWEYALTGVGSTTVDDPEWLAAARAATA</sequence>
<reference evidence="3 4" key="1">
    <citation type="journal article" date="2015" name="Stand. Genomic Sci.">
        <title>Genomic Encyclopedia of Bacterial and Archaeal Type Strains, Phase III: the genomes of soil and plant-associated and newly described type strains.</title>
        <authorList>
            <person name="Whitman W.B."/>
            <person name="Woyke T."/>
            <person name="Klenk H.P."/>
            <person name="Zhou Y."/>
            <person name="Lilburn T.G."/>
            <person name="Beck B.J."/>
            <person name="De Vos P."/>
            <person name="Vandamme P."/>
            <person name="Eisen J.A."/>
            <person name="Garrity G."/>
            <person name="Hugenholtz P."/>
            <person name="Kyrpides N.C."/>
        </authorList>
    </citation>
    <scope>NUCLEOTIDE SEQUENCE [LARGE SCALE GENOMIC DNA]</scope>
    <source>
        <strain evidence="3 4">CGMCC 1.10124</strain>
    </source>
</reference>
<dbReference type="AlphaFoldDB" id="A0A3M0CU85"/>
<dbReference type="Proteomes" id="UP000277326">
    <property type="component" value="Unassembled WGS sequence"/>
</dbReference>
<reference evidence="2 5" key="2">
    <citation type="submission" date="2018-07" db="EMBL/GenBank/DDBJ databases">
        <title>Genome sequences of Haloplanus aerogenes JCM 16430T.</title>
        <authorList>
            <person name="Kim Y.B."/>
            <person name="Roh S.W."/>
        </authorList>
    </citation>
    <scope>NUCLEOTIDE SEQUENCE [LARGE SCALE GENOMIC DNA]</scope>
    <source>
        <strain evidence="2 5">JCM 16430</strain>
    </source>
</reference>
<accession>A0A3M0CU85</accession>
<evidence type="ECO:0000256" key="1">
    <source>
        <dbReference type="SAM" id="MobiDB-lite"/>
    </source>
</evidence>
<feature type="compositionally biased region" description="Low complexity" evidence="1">
    <location>
        <begin position="103"/>
        <end position="115"/>
    </location>
</feature>
<evidence type="ECO:0000313" key="5">
    <source>
        <dbReference type="Proteomes" id="UP000282007"/>
    </source>
</evidence>
<evidence type="ECO:0000313" key="4">
    <source>
        <dbReference type="Proteomes" id="UP000277326"/>
    </source>
</evidence>
<keyword evidence="5" id="KW-1185">Reference proteome</keyword>
<dbReference type="EMBL" id="REFS01000007">
    <property type="protein sequence ID" value="RMB12627.1"/>
    <property type="molecule type" value="Genomic_DNA"/>
</dbReference>